<comment type="caution">
    <text evidence="4">The sequence shown here is derived from an EMBL/GenBank/DDBJ whole genome shotgun (WGS) entry which is preliminary data.</text>
</comment>
<dbReference type="InterPro" id="IPR001608">
    <property type="entry name" value="Ala_racemase_N"/>
</dbReference>
<dbReference type="Pfam" id="PF01168">
    <property type="entry name" value="Ala_racemase_N"/>
    <property type="match status" value="1"/>
</dbReference>
<evidence type="ECO:0000259" key="2">
    <source>
        <dbReference type="Pfam" id="PF01168"/>
    </source>
</evidence>
<gene>
    <name evidence="4" type="ORF">E3O32_05930</name>
</gene>
<dbReference type="InterPro" id="IPR029066">
    <property type="entry name" value="PLP-binding_barrel"/>
</dbReference>
<dbReference type="Gene3D" id="2.40.37.30">
    <property type="match status" value="2"/>
</dbReference>
<feature type="domain" description="Alanine racemase N-terminal" evidence="2">
    <location>
        <begin position="33"/>
        <end position="264"/>
    </location>
</feature>
<feature type="region of interest" description="Disordered" evidence="1">
    <location>
        <begin position="396"/>
        <end position="415"/>
    </location>
</feature>
<dbReference type="Pfam" id="PF21279">
    <property type="entry name" value="YhfX-like_C"/>
    <property type="match status" value="1"/>
</dbReference>
<dbReference type="EMBL" id="SOFM01000016">
    <property type="protein sequence ID" value="TFC05229.1"/>
    <property type="molecule type" value="Genomic_DNA"/>
</dbReference>
<protein>
    <submittedName>
        <fullName evidence="4">YhfX family PLP-dependent enzyme</fullName>
    </submittedName>
</protein>
<organism evidence="4 5">
    <name type="scientific">Cryobacterium mannosilyticum</name>
    <dbReference type="NCBI Taxonomy" id="1259190"/>
    <lineage>
        <taxon>Bacteria</taxon>
        <taxon>Bacillati</taxon>
        <taxon>Actinomycetota</taxon>
        <taxon>Actinomycetes</taxon>
        <taxon>Micrococcales</taxon>
        <taxon>Microbacteriaceae</taxon>
        <taxon>Cryobacterium</taxon>
    </lineage>
</organism>
<accession>A0A4R8WD66</accession>
<dbReference type="InterPro" id="IPR048449">
    <property type="entry name" value="YhfX-like_C"/>
</dbReference>
<evidence type="ECO:0000313" key="4">
    <source>
        <dbReference type="EMBL" id="TFC05229.1"/>
    </source>
</evidence>
<dbReference type="AlphaFoldDB" id="A0A4R8WD66"/>
<dbReference type="RefSeq" id="WP_134507609.1">
    <property type="nucleotide sequence ID" value="NZ_SOFM01000016.1"/>
</dbReference>
<name>A0A4R8WD66_9MICO</name>
<reference evidence="4 5" key="1">
    <citation type="submission" date="2019-03" db="EMBL/GenBank/DDBJ databases">
        <title>Genomics of glacier-inhabiting Cryobacterium strains.</title>
        <authorList>
            <person name="Liu Q."/>
            <person name="Xin Y.-H."/>
        </authorList>
    </citation>
    <scope>NUCLEOTIDE SEQUENCE [LARGE SCALE GENOMIC DNA]</scope>
    <source>
        <strain evidence="4 5">RHLT2-21</strain>
    </source>
</reference>
<keyword evidence="5" id="KW-1185">Reference proteome</keyword>
<evidence type="ECO:0000256" key="1">
    <source>
        <dbReference type="SAM" id="MobiDB-lite"/>
    </source>
</evidence>
<feature type="domain" description="YhfX-like C-terminal" evidence="3">
    <location>
        <begin position="279"/>
        <end position="385"/>
    </location>
</feature>
<sequence>MFLSLLQRRNAALLDAAAMLHALGDLPTNTYAIDLDAVKKNASAFVNEATRLGLRAFAMTKQIGRNPDVSQALVQSGLTHAVGVDLECAIAATTGGLRVGHLGHLVQIPRHQAAVAASLEPLYWTVFNETKAREAGAAALNQGRIQDVLLRVVDVGDQFYTGHEGGFALDDIVAAAKRIDTIPGVRFAGLTTFPATLFDPVSATAKATPNRRTLTEARNRLLAAGRVDIEINAPGTTSVSILESLAADGATQVEPGHGLTGTTPLHAVQDLIEEPAIAYVSEVSHLWNGSAYVFGGGLYVDPVLGDSRTEALIVPPTATSTSDAIKLRVDMPAPGSIDYYASIPLSHNHGVSVGDTVIFGFRPQVFVSRALTAAISGISTGHPHVEGIWSSDGSAPLSPSLSRANQENRTLPWTP</sequence>
<dbReference type="Proteomes" id="UP000297643">
    <property type="component" value="Unassembled WGS sequence"/>
</dbReference>
<evidence type="ECO:0000313" key="5">
    <source>
        <dbReference type="Proteomes" id="UP000297643"/>
    </source>
</evidence>
<proteinExistence type="predicted"/>
<dbReference type="SUPFAM" id="SSF51419">
    <property type="entry name" value="PLP-binding barrel"/>
    <property type="match status" value="1"/>
</dbReference>
<evidence type="ECO:0000259" key="3">
    <source>
        <dbReference type="Pfam" id="PF21279"/>
    </source>
</evidence>